<protein>
    <submittedName>
        <fullName evidence="2">Uncharacterized protein</fullName>
    </submittedName>
</protein>
<evidence type="ECO:0000313" key="3">
    <source>
        <dbReference type="Proteomes" id="UP001054837"/>
    </source>
</evidence>
<evidence type="ECO:0000256" key="1">
    <source>
        <dbReference type="SAM" id="MobiDB-lite"/>
    </source>
</evidence>
<sequence>MYERHFNGILVILSSEIFPISNPLLHLSRTKSPPPMVHTPPAVIKGINMFPKDLHSLRKIRQWGMRGKGGMTFEQTKRGAHNKEEYEF</sequence>
<dbReference type="EMBL" id="BPLQ01011795">
    <property type="protein sequence ID" value="GIY60409.1"/>
    <property type="molecule type" value="Genomic_DNA"/>
</dbReference>
<keyword evidence="3" id="KW-1185">Reference proteome</keyword>
<proteinExistence type="predicted"/>
<dbReference type="Proteomes" id="UP001054837">
    <property type="component" value="Unassembled WGS sequence"/>
</dbReference>
<reference evidence="2 3" key="1">
    <citation type="submission" date="2021-06" db="EMBL/GenBank/DDBJ databases">
        <title>Caerostris darwini draft genome.</title>
        <authorList>
            <person name="Kono N."/>
            <person name="Arakawa K."/>
        </authorList>
    </citation>
    <scope>NUCLEOTIDE SEQUENCE [LARGE SCALE GENOMIC DNA]</scope>
</reference>
<feature type="region of interest" description="Disordered" evidence="1">
    <location>
        <begin position="68"/>
        <end position="88"/>
    </location>
</feature>
<name>A0AAV4USD8_9ARAC</name>
<dbReference type="AlphaFoldDB" id="A0AAV4USD8"/>
<feature type="compositionally biased region" description="Basic and acidic residues" evidence="1">
    <location>
        <begin position="75"/>
        <end position="88"/>
    </location>
</feature>
<organism evidence="2 3">
    <name type="scientific">Caerostris darwini</name>
    <dbReference type="NCBI Taxonomy" id="1538125"/>
    <lineage>
        <taxon>Eukaryota</taxon>
        <taxon>Metazoa</taxon>
        <taxon>Ecdysozoa</taxon>
        <taxon>Arthropoda</taxon>
        <taxon>Chelicerata</taxon>
        <taxon>Arachnida</taxon>
        <taxon>Araneae</taxon>
        <taxon>Araneomorphae</taxon>
        <taxon>Entelegynae</taxon>
        <taxon>Araneoidea</taxon>
        <taxon>Araneidae</taxon>
        <taxon>Caerostris</taxon>
    </lineage>
</organism>
<accession>A0AAV4USD8</accession>
<comment type="caution">
    <text evidence="2">The sequence shown here is derived from an EMBL/GenBank/DDBJ whole genome shotgun (WGS) entry which is preliminary data.</text>
</comment>
<gene>
    <name evidence="2" type="ORF">CDAR_564991</name>
</gene>
<evidence type="ECO:0000313" key="2">
    <source>
        <dbReference type="EMBL" id="GIY60409.1"/>
    </source>
</evidence>